<evidence type="ECO:0000313" key="2">
    <source>
        <dbReference type="Proteomes" id="UP000295727"/>
    </source>
</evidence>
<dbReference type="AlphaFoldDB" id="A0A4P7DAL3"/>
<keyword evidence="2" id="KW-1185">Reference proteome</keyword>
<dbReference type="KEGG" id="ppai:E1956_44880"/>
<accession>A0A4P7DAL3</accession>
<dbReference type="RefSeq" id="WP_134760478.1">
    <property type="nucleotide sequence ID" value="NZ_CP038152.1"/>
</dbReference>
<reference evidence="1 2" key="1">
    <citation type="submission" date="2019-03" db="EMBL/GenBank/DDBJ databases">
        <title>Paraburkholderia sp. 7MH5, isolated from subtropical forest soil.</title>
        <authorList>
            <person name="Gao Z.-H."/>
            <person name="Qiu L.-H."/>
        </authorList>
    </citation>
    <scope>NUCLEOTIDE SEQUENCE [LARGE SCALE GENOMIC DNA]</scope>
    <source>
        <strain evidence="1 2">7MH5</strain>
        <plasmid evidence="1 2">unnamed1</plasmid>
    </source>
</reference>
<name>A0A4P7DAL3_9BURK</name>
<organism evidence="1 2">
    <name type="scientific">Paraburkholderia pallida</name>
    <dbReference type="NCBI Taxonomy" id="2547399"/>
    <lineage>
        <taxon>Bacteria</taxon>
        <taxon>Pseudomonadati</taxon>
        <taxon>Pseudomonadota</taxon>
        <taxon>Betaproteobacteria</taxon>
        <taxon>Burkholderiales</taxon>
        <taxon>Burkholderiaceae</taxon>
        <taxon>Paraburkholderia</taxon>
    </lineage>
</organism>
<keyword evidence="1" id="KW-0614">Plasmid</keyword>
<dbReference type="GeneID" id="39649956"/>
<protein>
    <submittedName>
        <fullName evidence="1">Uncharacterized protein</fullName>
    </submittedName>
</protein>
<dbReference type="OrthoDB" id="9922977at2"/>
<geneLocation type="plasmid" evidence="1 2">
    <name>unnamed1</name>
</geneLocation>
<gene>
    <name evidence="1" type="ORF">E1956_44880</name>
</gene>
<dbReference type="Proteomes" id="UP000295727">
    <property type="component" value="Plasmid unnamed1"/>
</dbReference>
<evidence type="ECO:0000313" key="1">
    <source>
        <dbReference type="EMBL" id="QBR04260.1"/>
    </source>
</evidence>
<sequence length="70" mass="7658">MSSRHPVEPVDDARPVVRGYTMIPGRPGAGKTTCNVFYDMLRLTEWEFRLVRGSGNPSDDASDAGDDLCA</sequence>
<dbReference type="EMBL" id="CP038152">
    <property type="protein sequence ID" value="QBR04260.1"/>
    <property type="molecule type" value="Genomic_DNA"/>
</dbReference>
<proteinExistence type="predicted"/>